<dbReference type="InterPro" id="IPR036388">
    <property type="entry name" value="WH-like_DNA-bd_sf"/>
</dbReference>
<dbReference type="InterPro" id="IPR026282">
    <property type="entry name" value="MJ1563"/>
</dbReference>
<dbReference type="RefSeq" id="WP_189583249.1">
    <property type="nucleotide sequence ID" value="NZ_BMYV01000001.1"/>
</dbReference>
<dbReference type="PANTHER" id="PTHR38465:SF1">
    <property type="entry name" value="HTH-TYPE TRANSCRIPTIONAL REGULATOR MJ1563-RELATED"/>
    <property type="match status" value="1"/>
</dbReference>
<feature type="domain" description="HTH marR-type" evidence="5">
    <location>
        <begin position="29"/>
        <end position="87"/>
    </location>
</feature>
<dbReference type="SUPFAM" id="SSF46785">
    <property type="entry name" value="Winged helix' DNA-binding domain"/>
    <property type="match status" value="1"/>
</dbReference>
<dbReference type="GO" id="GO:0003677">
    <property type="term" value="F:DNA binding"/>
    <property type="evidence" value="ECO:0007669"/>
    <property type="project" value="UniProtKB-UniRule"/>
</dbReference>
<sequence>MTEITDNIKLPEAVERFVLHWGDLGGTWGVNRTVAQIHALLYMSERPLNAEDIQQQLGVARSNVSNSLKELLGFKLVRRYPIPGDRRDHFIAETDVWQVARHIAAARKAREIDPALATLEECLAAAAGDAKVSDEQIKRLREMHEFTATMDRWYDKMSSLPSSTLSRLVAMGDAVVKVLNLGRKN</sequence>
<keyword evidence="1 4" id="KW-0805">Transcription regulation</keyword>
<organism evidence="6 7">
    <name type="scientific">Litorimonas cladophorae</name>
    <dbReference type="NCBI Taxonomy" id="1220491"/>
    <lineage>
        <taxon>Bacteria</taxon>
        <taxon>Pseudomonadati</taxon>
        <taxon>Pseudomonadota</taxon>
        <taxon>Alphaproteobacteria</taxon>
        <taxon>Maricaulales</taxon>
        <taxon>Robiginitomaculaceae</taxon>
    </lineage>
</organism>
<gene>
    <name evidence="6" type="ORF">GCM10011309_14020</name>
</gene>
<accession>A0A918KL08</accession>
<dbReference type="EMBL" id="BMYV01000001">
    <property type="protein sequence ID" value="GGX64948.1"/>
    <property type="molecule type" value="Genomic_DNA"/>
</dbReference>
<evidence type="ECO:0000259" key="5">
    <source>
        <dbReference type="Pfam" id="PF12802"/>
    </source>
</evidence>
<dbReference type="PIRSF" id="PIRSF006707">
    <property type="entry name" value="MJ1563"/>
    <property type="match status" value="1"/>
</dbReference>
<evidence type="ECO:0000256" key="1">
    <source>
        <dbReference type="ARBA" id="ARBA00023015"/>
    </source>
</evidence>
<protein>
    <recommendedName>
        <fullName evidence="4">HTH-type transcriptional regulator</fullName>
    </recommendedName>
</protein>
<evidence type="ECO:0000313" key="7">
    <source>
        <dbReference type="Proteomes" id="UP000600865"/>
    </source>
</evidence>
<dbReference type="InterPro" id="IPR000835">
    <property type="entry name" value="HTH_MarR-typ"/>
</dbReference>
<dbReference type="InterPro" id="IPR052362">
    <property type="entry name" value="HTH-GbsR_regulator"/>
</dbReference>
<dbReference type="Pfam" id="PF12802">
    <property type="entry name" value="MarR_2"/>
    <property type="match status" value="1"/>
</dbReference>
<reference evidence="6 7" key="1">
    <citation type="journal article" date="2014" name="Int. J. Syst. Evol. Microbiol.">
        <title>Complete genome sequence of Corynebacterium casei LMG S-19264T (=DSM 44701T), isolated from a smear-ripened cheese.</title>
        <authorList>
            <consortium name="US DOE Joint Genome Institute (JGI-PGF)"/>
            <person name="Walter F."/>
            <person name="Albersmeier A."/>
            <person name="Kalinowski J."/>
            <person name="Ruckert C."/>
        </authorList>
    </citation>
    <scope>NUCLEOTIDE SEQUENCE [LARGE SCALE GENOMIC DNA]</scope>
    <source>
        <strain evidence="6 7">KCTC 23968</strain>
    </source>
</reference>
<keyword evidence="3 4" id="KW-0804">Transcription</keyword>
<evidence type="ECO:0000256" key="4">
    <source>
        <dbReference type="PIRNR" id="PIRNR006707"/>
    </source>
</evidence>
<evidence type="ECO:0000256" key="3">
    <source>
        <dbReference type="ARBA" id="ARBA00023163"/>
    </source>
</evidence>
<comment type="caution">
    <text evidence="6">The sequence shown here is derived from an EMBL/GenBank/DDBJ whole genome shotgun (WGS) entry which is preliminary data.</text>
</comment>
<comment type="similarity">
    <text evidence="4">Belongs to the GbsR family.</text>
</comment>
<proteinExistence type="inferred from homology"/>
<keyword evidence="2 4" id="KW-0238">DNA-binding</keyword>
<dbReference type="Gene3D" id="1.10.10.10">
    <property type="entry name" value="Winged helix-like DNA-binding domain superfamily/Winged helix DNA-binding domain"/>
    <property type="match status" value="1"/>
</dbReference>
<keyword evidence="7" id="KW-1185">Reference proteome</keyword>
<name>A0A918KL08_9PROT</name>
<evidence type="ECO:0000256" key="2">
    <source>
        <dbReference type="ARBA" id="ARBA00023125"/>
    </source>
</evidence>
<dbReference type="PANTHER" id="PTHR38465">
    <property type="entry name" value="HTH-TYPE TRANSCRIPTIONAL REGULATOR MJ1563-RELATED"/>
    <property type="match status" value="1"/>
</dbReference>
<dbReference type="InterPro" id="IPR036390">
    <property type="entry name" value="WH_DNA-bd_sf"/>
</dbReference>
<dbReference type="GO" id="GO:0003700">
    <property type="term" value="F:DNA-binding transcription factor activity"/>
    <property type="evidence" value="ECO:0007669"/>
    <property type="project" value="InterPro"/>
</dbReference>
<evidence type="ECO:0000313" key="6">
    <source>
        <dbReference type="EMBL" id="GGX64948.1"/>
    </source>
</evidence>
<dbReference type="Proteomes" id="UP000600865">
    <property type="component" value="Unassembled WGS sequence"/>
</dbReference>
<dbReference type="AlphaFoldDB" id="A0A918KL08"/>